<dbReference type="InParanoid" id="A0A152A3H0"/>
<dbReference type="STRING" id="361077.A0A152A3H0"/>
<evidence type="ECO:0000256" key="2">
    <source>
        <dbReference type="ARBA" id="ARBA00022741"/>
    </source>
</evidence>
<dbReference type="Pfam" id="PF07717">
    <property type="entry name" value="OB_NTP_bind"/>
    <property type="match status" value="1"/>
</dbReference>
<feature type="domain" description="DRBM" evidence="10">
    <location>
        <begin position="240"/>
        <end position="316"/>
    </location>
</feature>
<evidence type="ECO:0000256" key="1">
    <source>
        <dbReference type="ARBA" id="ARBA00012552"/>
    </source>
</evidence>
<keyword evidence="2" id="KW-0547">Nucleotide-binding</keyword>
<evidence type="ECO:0000259" key="11">
    <source>
        <dbReference type="PROSITE" id="PS51192"/>
    </source>
</evidence>
<evidence type="ECO:0000313" key="14">
    <source>
        <dbReference type="Proteomes" id="UP000076078"/>
    </source>
</evidence>
<dbReference type="SMART" id="SM00487">
    <property type="entry name" value="DEXDc"/>
    <property type="match status" value="1"/>
</dbReference>
<dbReference type="GO" id="GO:0003724">
    <property type="term" value="F:RNA helicase activity"/>
    <property type="evidence" value="ECO:0007669"/>
    <property type="project" value="UniProtKB-EC"/>
</dbReference>
<evidence type="ECO:0000259" key="10">
    <source>
        <dbReference type="PROSITE" id="PS50137"/>
    </source>
</evidence>
<dbReference type="Pfam" id="PF00270">
    <property type="entry name" value="DEAD"/>
    <property type="match status" value="1"/>
</dbReference>
<keyword evidence="5" id="KW-0067">ATP-binding</keyword>
<feature type="region of interest" description="Disordered" evidence="9">
    <location>
        <begin position="332"/>
        <end position="351"/>
    </location>
</feature>
<accession>A0A152A3H0</accession>
<dbReference type="Proteomes" id="UP000076078">
    <property type="component" value="Unassembled WGS sequence"/>
</dbReference>
<dbReference type="SMART" id="SM00490">
    <property type="entry name" value="HELICc"/>
    <property type="match status" value="1"/>
</dbReference>
<dbReference type="InterPro" id="IPR027417">
    <property type="entry name" value="P-loop_NTPase"/>
</dbReference>
<keyword evidence="3" id="KW-0378">Hydrolase</keyword>
<feature type="compositionally biased region" description="Basic and acidic residues" evidence="9">
    <location>
        <begin position="1"/>
        <end position="12"/>
    </location>
</feature>
<dbReference type="InterPro" id="IPR001650">
    <property type="entry name" value="Helicase_C-like"/>
</dbReference>
<dbReference type="InterPro" id="IPR014001">
    <property type="entry name" value="Helicase_ATP-bd"/>
</dbReference>
<proteinExistence type="inferred from homology"/>
<dbReference type="InterPro" id="IPR002464">
    <property type="entry name" value="DNA/RNA_helicase_DEAH_CS"/>
</dbReference>
<dbReference type="SMART" id="SM00847">
    <property type="entry name" value="HA2"/>
    <property type="match status" value="1"/>
</dbReference>
<dbReference type="FunFam" id="1.20.120.1080:FF:000002">
    <property type="entry name" value="Putative ATP-dependent RNA helicase DHX36"/>
    <property type="match status" value="1"/>
</dbReference>
<dbReference type="Pfam" id="PF00035">
    <property type="entry name" value="dsrm"/>
    <property type="match status" value="1"/>
</dbReference>
<evidence type="ECO:0000256" key="9">
    <source>
        <dbReference type="SAM" id="MobiDB-lite"/>
    </source>
</evidence>
<feature type="domain" description="Helicase C-terminal" evidence="12">
    <location>
        <begin position="820"/>
        <end position="992"/>
    </location>
</feature>
<keyword evidence="14" id="KW-1185">Reference proteome</keyword>
<gene>
    <name evidence="13" type="ORF">DLAC_02802</name>
</gene>
<dbReference type="PROSITE" id="PS51194">
    <property type="entry name" value="HELICASE_CTER"/>
    <property type="match status" value="1"/>
</dbReference>
<dbReference type="Pfam" id="PF04408">
    <property type="entry name" value="WHD_HA2"/>
    <property type="match status" value="1"/>
</dbReference>
<dbReference type="Gene3D" id="3.30.160.20">
    <property type="match status" value="1"/>
</dbReference>
<dbReference type="InterPro" id="IPR011709">
    <property type="entry name" value="DEAD-box_helicase_OB_fold"/>
</dbReference>
<dbReference type="PROSITE" id="PS51192">
    <property type="entry name" value="HELICASE_ATP_BIND_1"/>
    <property type="match status" value="1"/>
</dbReference>
<dbReference type="Pfam" id="PF21010">
    <property type="entry name" value="HA2_C"/>
    <property type="match status" value="1"/>
</dbReference>
<evidence type="ECO:0000256" key="4">
    <source>
        <dbReference type="ARBA" id="ARBA00022806"/>
    </source>
</evidence>
<evidence type="ECO:0000259" key="12">
    <source>
        <dbReference type="PROSITE" id="PS51194"/>
    </source>
</evidence>
<feature type="domain" description="Helicase ATP-binding" evidence="11">
    <location>
        <begin position="613"/>
        <end position="781"/>
    </location>
</feature>
<dbReference type="FunCoup" id="A0A152A3H0">
    <property type="interactions" value="85"/>
</dbReference>
<dbReference type="GO" id="GO:0003723">
    <property type="term" value="F:RNA binding"/>
    <property type="evidence" value="ECO:0007669"/>
    <property type="project" value="UniProtKB-UniRule"/>
</dbReference>
<dbReference type="PANTHER" id="PTHR18934">
    <property type="entry name" value="ATP-DEPENDENT RNA HELICASE"/>
    <property type="match status" value="1"/>
</dbReference>
<dbReference type="EC" id="3.6.4.13" evidence="1"/>
<comment type="caution">
    <text evidence="13">The sequence shown here is derived from an EMBL/GenBank/DDBJ whole genome shotgun (WGS) entry which is preliminary data.</text>
</comment>
<dbReference type="InterPro" id="IPR048333">
    <property type="entry name" value="HA2_WH"/>
</dbReference>
<reference evidence="13 14" key="1">
    <citation type="submission" date="2015-12" db="EMBL/GenBank/DDBJ databases">
        <title>Dictyostelia acquired genes for synthesis and detection of signals that induce cell-type specialization by lateral gene transfer from prokaryotes.</title>
        <authorList>
            <person name="Gloeckner G."/>
            <person name="Schaap P."/>
        </authorList>
    </citation>
    <scope>NUCLEOTIDE SEQUENCE [LARGE SCALE GENOMIC DNA]</scope>
    <source>
        <strain evidence="13 14">TK</strain>
    </source>
</reference>
<dbReference type="GO" id="GO:0005634">
    <property type="term" value="C:nucleus"/>
    <property type="evidence" value="ECO:0007669"/>
    <property type="project" value="TreeGrafter"/>
</dbReference>
<protein>
    <recommendedName>
        <fullName evidence="1">RNA helicase</fullName>
        <ecNumber evidence="1">3.6.4.13</ecNumber>
    </recommendedName>
</protein>
<organism evidence="13 14">
    <name type="scientific">Tieghemostelium lacteum</name>
    <name type="common">Slime mold</name>
    <name type="synonym">Dictyostelium lacteum</name>
    <dbReference type="NCBI Taxonomy" id="361077"/>
    <lineage>
        <taxon>Eukaryota</taxon>
        <taxon>Amoebozoa</taxon>
        <taxon>Evosea</taxon>
        <taxon>Eumycetozoa</taxon>
        <taxon>Dictyostelia</taxon>
        <taxon>Dictyosteliales</taxon>
        <taxon>Raperosteliaceae</taxon>
        <taxon>Tieghemostelium</taxon>
    </lineage>
</organism>
<feature type="compositionally biased region" description="Low complexity" evidence="9">
    <location>
        <begin position="20"/>
        <end position="61"/>
    </location>
</feature>
<dbReference type="GO" id="GO:0005524">
    <property type="term" value="F:ATP binding"/>
    <property type="evidence" value="ECO:0007669"/>
    <property type="project" value="UniProtKB-KW"/>
</dbReference>
<feature type="region of interest" description="Disordered" evidence="9">
    <location>
        <begin position="1"/>
        <end position="61"/>
    </location>
</feature>
<feature type="compositionally biased region" description="Low complexity" evidence="9">
    <location>
        <begin position="332"/>
        <end position="346"/>
    </location>
</feature>
<dbReference type="Gene3D" id="1.20.120.1080">
    <property type="match status" value="1"/>
</dbReference>
<dbReference type="OMA" id="HERDIHT"/>
<dbReference type="FunFam" id="3.40.50.300:FF:000526">
    <property type="entry name" value="DExH-box ATP-dependent RNA helicase DExH3"/>
    <property type="match status" value="1"/>
</dbReference>
<dbReference type="InterPro" id="IPR011545">
    <property type="entry name" value="DEAD/DEAH_box_helicase_dom"/>
</dbReference>
<dbReference type="GO" id="GO:0016787">
    <property type="term" value="F:hydrolase activity"/>
    <property type="evidence" value="ECO:0007669"/>
    <property type="project" value="UniProtKB-KW"/>
</dbReference>
<evidence type="ECO:0000313" key="13">
    <source>
        <dbReference type="EMBL" id="KYR00759.1"/>
    </source>
</evidence>
<dbReference type="InterPro" id="IPR014720">
    <property type="entry name" value="dsRBD_dom"/>
</dbReference>
<comment type="similarity">
    <text evidence="7">Belongs to the DExH box helicase family.</text>
</comment>
<dbReference type="PANTHER" id="PTHR18934:SF237">
    <property type="entry name" value="ATP-DEPENDENT DNA_RNA HELICASE DHX36"/>
    <property type="match status" value="1"/>
</dbReference>
<name>A0A152A3H0_TIELA</name>
<dbReference type="CDD" id="cd18791">
    <property type="entry name" value="SF2_C_RHA"/>
    <property type="match status" value="1"/>
</dbReference>
<dbReference type="PROSITE" id="PS00690">
    <property type="entry name" value="DEAH_ATP_HELICASE"/>
    <property type="match status" value="1"/>
</dbReference>
<evidence type="ECO:0000256" key="5">
    <source>
        <dbReference type="ARBA" id="ARBA00022840"/>
    </source>
</evidence>
<evidence type="ECO:0000256" key="8">
    <source>
        <dbReference type="PROSITE-ProRule" id="PRU00266"/>
    </source>
</evidence>
<dbReference type="InterPro" id="IPR007502">
    <property type="entry name" value="Helicase-assoc_dom"/>
</dbReference>
<dbReference type="Pfam" id="PF00271">
    <property type="entry name" value="Helicase_C"/>
    <property type="match status" value="1"/>
</dbReference>
<evidence type="ECO:0000256" key="7">
    <source>
        <dbReference type="ARBA" id="ARBA00060772"/>
    </source>
</evidence>
<keyword evidence="4 13" id="KW-0347">Helicase</keyword>
<evidence type="ECO:0000256" key="6">
    <source>
        <dbReference type="ARBA" id="ARBA00022884"/>
    </source>
</evidence>
<evidence type="ECO:0000256" key="3">
    <source>
        <dbReference type="ARBA" id="ARBA00022801"/>
    </source>
</evidence>
<dbReference type="EMBL" id="LODT01000013">
    <property type="protein sequence ID" value="KYR00759.1"/>
    <property type="molecule type" value="Genomic_DNA"/>
</dbReference>
<dbReference type="PROSITE" id="PS50137">
    <property type="entry name" value="DS_RBD"/>
    <property type="match status" value="1"/>
</dbReference>
<keyword evidence="6 8" id="KW-0694">RNA-binding</keyword>
<sequence>MAKIDNWAEQHKMNQKKPYSKNSKVNNNNYSSNQHNDDPYNNNQNQFNSNNRNINNSYGYSNSSTYNDTMMNNSMNFNYNNNTNAINHNNYPTNTNMNMSNMNMNNMNYPMNDYSFGNNPFDNSNFYPMNSNQHLNMNMNSNYMNMSNMNMNNMPMRFNNMNNMSNMNNMNNMNINRNMNSYNNSTNNNNHMNIINRNNSYESKPANSTMVNNNNNNISPITSPSLVSESNTTLVQGSENSKSLLNQYFTLIGTKPTDSYQKSTCTGQPPNQVFETKLNLSFENNSRPTLSLIGVGPNKKDSMTDCANQAIKILSDLKILTFVNGSPNFNLNPTTSSSSTSSTNSSQQRPLQAVVDIEPTISSGQIEESKKYIAQRNIICNSLNFDNCILLVHSNGGINGILGPSGISWKFDTAKRKVEVYCKSVGYAEDKVYRFTEPLFNGKKRFIVDVYLPIHGVVLQIAHAESDQRKLSENVVAVDVCEYLFARDLITGDSKSKSAITLESQTFLFNLEQLSIKGLESNIEKVTQEINQRNINYRPMVYSSDTDIARKEKIMGLYGRVTSLVQEKSHQELSDIGYECQNLEMIRKTNRDYIRISAKRKELPIYNQRQNIIDNIKNNQIIILAGETGCGKTTQVPQFILEDMTESGHAPYCNIIMTQPRRISVIGSAERIAYERLERVGDSVGYQIRFDSVMPSGVSKLLVCTPGILLKRMYSDTILENISHLFIDEAHERDIHTDFLLIIIKRLLAENRNLRVIIMSATMNTNSFSQYFNGCPIFNVSSNTHDVTPYYLEDIDKFLKSGDQSIYDETIVVNYQLIINLLQYMVSNSTADHSILIFLPGWEDISQLRVMMQNHPIFGNERDCMVLILHSSLSMHVQSKVFERPPKGVRKIILSTNIAETSITIDDIIYVIDSAKVKEKYHEAQRDVTQFQTCWASKSSLRQRKGRAGRVTSGYCYHLITKERYNSLDENSTPEMLRMPLHELCLQVKVLVNTSIKEFLQEAIEPPKSVSIDNAISLLYDLGALDKSQNLTPLGFQLSFIPVDPRLGKMIILSAFFRCLDPILTIAAFSNQKNPIQILVQNDENPTQQQNQHSLKSQHYPELLSDHLSYLKLYNYWHLAKSKGDEQQFCNDKCLSIPTLQQIFKVKKQLLHIIQEIGIIHDTIFKDGYVVNNHFNHNSENLELIRSIICSGYFPNVARQKRKKEFSTFSENTFLHPSSIIYNVLKESNSRPWLIFEEKLRTKITFIKSVTKISEISLIFFGGKLIQSTSTTPGLMCIEIHNTPIKLNVSTTLGDIIMRFRDEFEKSLYKFIENSYHNIDYSFSQEEYNFEQTLLAMLKEKVHY</sequence>
<dbReference type="CDD" id="cd17917">
    <property type="entry name" value="DEXHc_RHA-like"/>
    <property type="match status" value="1"/>
</dbReference>
<dbReference type="SUPFAM" id="SSF52540">
    <property type="entry name" value="P-loop containing nucleoside triphosphate hydrolases"/>
    <property type="match status" value="1"/>
</dbReference>
<dbReference type="Gene3D" id="3.40.50.300">
    <property type="entry name" value="P-loop containing nucleotide triphosphate hydrolases"/>
    <property type="match status" value="2"/>
</dbReference>
<dbReference type="OrthoDB" id="5600252at2759"/>